<gene>
    <name evidence="3" type="ORF">ACE05E_11630</name>
</gene>
<feature type="compositionally biased region" description="Polar residues" evidence="1">
    <location>
        <begin position="1331"/>
        <end position="1342"/>
    </location>
</feature>
<comment type="caution">
    <text evidence="3">The sequence shown here is derived from an EMBL/GenBank/DDBJ whole genome shotgun (WGS) entry which is preliminary data.</text>
</comment>
<feature type="region of interest" description="Disordered" evidence="1">
    <location>
        <begin position="1321"/>
        <end position="1406"/>
    </location>
</feature>
<reference evidence="3 4" key="1">
    <citation type="submission" date="2024-09" db="EMBL/GenBank/DDBJ databases">
        <title>Draft genome sequences of 6 high pH adapted Marinobacter shengliensis sp. isolated from Mariana forearc serpentinite mud volcanoes.</title>
        <authorList>
            <person name="Elkassas S."/>
            <person name="Serres M."/>
            <person name="Michael N."/>
            <person name="Amina P."/>
            <person name="Teodora Z."/>
            <person name="Julie H."/>
        </authorList>
    </citation>
    <scope>NUCLEOTIDE SEQUENCE [LARGE SCALE GENOMIC DNA]</scope>
    <source>
        <strain evidence="3 4">EB4</strain>
    </source>
</reference>
<feature type="compositionally biased region" description="Basic and acidic residues" evidence="1">
    <location>
        <begin position="1347"/>
        <end position="1360"/>
    </location>
</feature>
<evidence type="ECO:0000313" key="4">
    <source>
        <dbReference type="Proteomes" id="UP001576762"/>
    </source>
</evidence>
<dbReference type="SUPFAM" id="SSF52540">
    <property type="entry name" value="P-loop containing nucleoside triphosphate hydrolases"/>
    <property type="match status" value="1"/>
</dbReference>
<dbReference type="RefSeq" id="WP_374814469.1">
    <property type="nucleotide sequence ID" value="NZ_JBHFLD010000014.1"/>
</dbReference>
<protein>
    <submittedName>
        <fullName evidence="3">Helicase HerA domain-containing protein</fullName>
    </submittedName>
</protein>
<name>A0ABV4W831_9GAMM</name>
<evidence type="ECO:0000313" key="3">
    <source>
        <dbReference type="EMBL" id="MFB2716133.1"/>
    </source>
</evidence>
<keyword evidence="3" id="KW-0067">ATP-binding</keyword>
<dbReference type="PANTHER" id="PTHR30121">
    <property type="entry name" value="UNCHARACTERIZED PROTEIN YJGR-RELATED"/>
    <property type="match status" value="1"/>
</dbReference>
<feature type="domain" description="Helicase HerA central" evidence="2">
    <location>
        <begin position="1434"/>
        <end position="1635"/>
    </location>
</feature>
<dbReference type="PANTHER" id="PTHR30121:SF6">
    <property type="entry name" value="SLR6007 PROTEIN"/>
    <property type="match status" value="1"/>
</dbReference>
<organism evidence="3 4">
    <name type="scientific">Marinobacter shengliensis</name>
    <dbReference type="NCBI Taxonomy" id="1389223"/>
    <lineage>
        <taxon>Bacteria</taxon>
        <taxon>Pseudomonadati</taxon>
        <taxon>Pseudomonadota</taxon>
        <taxon>Gammaproteobacteria</taxon>
        <taxon>Pseudomonadales</taxon>
        <taxon>Marinobacteraceae</taxon>
        <taxon>Marinobacter</taxon>
    </lineage>
</organism>
<proteinExistence type="predicted"/>
<feature type="compositionally biased region" description="Polar residues" evidence="1">
    <location>
        <begin position="1383"/>
        <end position="1395"/>
    </location>
</feature>
<dbReference type="Gene3D" id="3.40.50.300">
    <property type="entry name" value="P-loop containing nucleotide triphosphate hydrolases"/>
    <property type="match status" value="2"/>
</dbReference>
<keyword evidence="3" id="KW-0347">Helicase</keyword>
<keyword evidence="4" id="KW-1185">Reference proteome</keyword>
<dbReference type="Pfam" id="PF01935">
    <property type="entry name" value="DUF87"/>
    <property type="match status" value="1"/>
</dbReference>
<evidence type="ECO:0000256" key="1">
    <source>
        <dbReference type="SAM" id="MobiDB-lite"/>
    </source>
</evidence>
<dbReference type="InterPro" id="IPR051162">
    <property type="entry name" value="T4SS_component"/>
</dbReference>
<accession>A0ABV4W831</accession>
<keyword evidence="3" id="KW-0547">Nucleotide-binding</keyword>
<dbReference type="InterPro" id="IPR002789">
    <property type="entry name" value="HerA_central"/>
</dbReference>
<keyword evidence="3" id="KW-0378">Hydrolase</keyword>
<dbReference type="GO" id="GO:0004386">
    <property type="term" value="F:helicase activity"/>
    <property type="evidence" value="ECO:0007669"/>
    <property type="project" value="UniProtKB-KW"/>
</dbReference>
<evidence type="ECO:0000259" key="2">
    <source>
        <dbReference type="Pfam" id="PF01935"/>
    </source>
</evidence>
<dbReference type="InterPro" id="IPR027417">
    <property type="entry name" value="P-loop_NTPase"/>
</dbReference>
<dbReference type="EMBL" id="JBHFLD010000014">
    <property type="protein sequence ID" value="MFB2716133.1"/>
    <property type="molecule type" value="Genomic_DNA"/>
</dbReference>
<sequence>MRFYTQTVVDYVKEQAERELADLTPGEPAELRVFTQSMPPQAIHAIFEQLLDYVASKNAKIEYHLKVAFGLNQHWLSSGLQTDSEEAIRLQNKGWVDTEDRLTHYRNLTASKGQDLLLVVLAGIDHATDRGGLADFNVVNETVLFRERLNSDYTDWAQRFLHEANLPDIDGGVVQKFNAFFEQLFKIRPRNLFQLSEFLEKNLLPKAINCNNASETLALAYENLPVWGIPPIFSPANPAKRLTLLDDAARLFKRDAYREASGRKKALQNIEQARKDLAVAPEVINHTPYDSTDDFLDTLETFVQQGTLESEERLLHTDFAPVIKILKTKTKKTSNRRNTPTRLRGPAFSTLANAIFSSVEEFAKGCGTDWAPLHLKQIRVTIERFEFDTPKQGEDSSIAEEAYRGLIGGIDDFLSGFELELDSDPNDDDVEKKAVPLSVVFGRDERPVDIISKGIKESRLTFRVAAEAEVSRLSVDRSFVWIIPPNHEERVRHSFAQFMLEALEKEPTLRLPVIHMGSALDELYFAIDDEEANRLLSTGMWEASVRDVLEGIPEEDLETKTQDAFDQLSSAYRGFISALANDGYFAAIDKPLINLVKSYSEMVDLALKRDEDRCALGADLLRRLYQAFVCVPENLSPTSAFVPALVATGITPAIAETVQAREVFLRDGLGETLRTLLQKDAKAGKAAFDRLLGLVELRRPLYGLVFDASRTLTTNLRSFGLIHRLGEKPKTTPTLAAQAEMRSEDASSEEGLSAYLRTTPESTMIQRTLKAFSKIHPYAADRLSILAANVEDLRPIVAGIDSFVTEITKEQSGTTDVPFVVSVRLVGRGPSATRAQEVLLRWQERWNGREENRNRPCKLGIAYRPARTREEVQSLLQSVNSAYDVGFLFDFLNDQCGGDSVVPTQPFEIDWAAGQVGKFPICEHPRLASSTDPNLRRGLVSNRRFKVAARHAEMTARLKNPDYPGSHHVIFNQVEYGELEQKFTQEMHRCCRWVTCVDRFVDKTLILNEGEKAKDQRKLVGFASGVGSYGELNLTLSTESNTTGELARGVSRRLGQIYREWPAEQCETVAHTLMDEAQSVTGLSLVSALGSEGVMRDVIGYAMANRLYLDRSDSLVSAALPLDSFVHWFDGASDGLRPDLLLLEASVEQGKLVIDATVVECKVGQESNHHVEESVAQAAAGLSHLSSLFLPVRAESPPAAFDRRYWWAQLHRALVVRNVMSIKPSDKEMVEQALEQMAEGYFVINWRAVGATFWTNDQRSAEDGLELRRARSAGYLSLNGHKEALEVYHAAIGQNAVLNALLNDGNDVKHQIWPSTAVQVGDLPGSREAQGDSTQTLSNLPQPSAPRKQDHPPTTPREETQLPVADMPVTKASEPVTAEPAVDQTTTAMGPQETSLADPPPNPSSGVPDRLLIGQEITAHGGEGQPVYWEFGHKQLPNRHLLVFGGSGNGKTYAIQALLLEMAKAKQNSLVIDYTDGFKPDQLEDEFKSIAAPQSYVVAAGQKLPLDPFKPQSAEFEGLGTIVEKPFEVAKRVASIFTAVYSSLGEQQKATLVDSIEQGVAAVDLTLESLYNQLKDDEEVLLANKIMPLARTEPFANANESAWPEIFNDHHRLVKILQLYNIPPEIQRLIIEFVLWDLWDFMKRTGSKNRPLPVVLDEVQNLDHRSGSPLEKYLREGRKFGASMILATQTLSNFSSEERDRLFQAAHKLFFAPASTELRTYATILKNMIPNSSAEDWATQLSALKKGECLSAGYEQRPNGDLRVIVRKVSVTALSDRLGDVW</sequence>
<dbReference type="Proteomes" id="UP001576762">
    <property type="component" value="Unassembled WGS sequence"/>
</dbReference>